<proteinExistence type="predicted"/>
<dbReference type="EMBL" id="CM024806">
    <property type="protein sequence ID" value="KAG8008807.1"/>
    <property type="molecule type" value="Genomic_DNA"/>
</dbReference>
<organism evidence="1 2">
    <name type="scientific">Nibea albiflora</name>
    <name type="common">Yellow drum</name>
    <name type="synonym">Corvina albiflora</name>
    <dbReference type="NCBI Taxonomy" id="240163"/>
    <lineage>
        <taxon>Eukaryota</taxon>
        <taxon>Metazoa</taxon>
        <taxon>Chordata</taxon>
        <taxon>Craniata</taxon>
        <taxon>Vertebrata</taxon>
        <taxon>Euteleostomi</taxon>
        <taxon>Actinopterygii</taxon>
        <taxon>Neopterygii</taxon>
        <taxon>Teleostei</taxon>
        <taxon>Neoteleostei</taxon>
        <taxon>Acanthomorphata</taxon>
        <taxon>Eupercaria</taxon>
        <taxon>Sciaenidae</taxon>
        <taxon>Nibea</taxon>
    </lineage>
</organism>
<name>A0ACB7F359_NIBAL</name>
<protein>
    <submittedName>
        <fullName evidence="1">Uncharacterized protein</fullName>
    </submittedName>
</protein>
<keyword evidence="2" id="KW-1185">Reference proteome</keyword>
<evidence type="ECO:0000313" key="2">
    <source>
        <dbReference type="Proteomes" id="UP000805704"/>
    </source>
</evidence>
<comment type="caution">
    <text evidence="1">The sequence shown here is derived from an EMBL/GenBank/DDBJ whole genome shotgun (WGS) entry which is preliminary data.</text>
</comment>
<gene>
    <name evidence="1" type="ORF">GBF38_010441</name>
</gene>
<sequence length="145" mass="16010">LPGNQVSSNNKSNATATPLRRPPVVTQRSKRHIKQNNNQTTTHVPIVQHCCEKAGCCLVQSVGFALEQWKQPGQGSGRCECVVFESSIAEFGKRLKNRPDNNDPTDVGYFCCPLTMSAELKLKAACPPAARLPARLRPEHRSVWC</sequence>
<accession>A0ACB7F359</accession>
<evidence type="ECO:0000313" key="1">
    <source>
        <dbReference type="EMBL" id="KAG8008807.1"/>
    </source>
</evidence>
<feature type="non-terminal residue" evidence="1">
    <location>
        <position position="1"/>
    </location>
</feature>
<reference evidence="1" key="1">
    <citation type="submission" date="2020-04" db="EMBL/GenBank/DDBJ databases">
        <title>A chromosome-scale assembly and high-density genetic map of the yellow drum (Nibea albiflora) genome.</title>
        <authorList>
            <person name="Xu D."/>
            <person name="Zhang W."/>
            <person name="Chen R."/>
            <person name="Tan P."/>
            <person name="Wang L."/>
            <person name="Song H."/>
            <person name="Tian L."/>
            <person name="Zhu Q."/>
            <person name="Wang B."/>
        </authorList>
    </citation>
    <scope>NUCLEOTIDE SEQUENCE</scope>
    <source>
        <strain evidence="1">ZJHYS-2018</strain>
    </source>
</reference>
<dbReference type="Proteomes" id="UP000805704">
    <property type="component" value="Chromosome 18"/>
</dbReference>